<dbReference type="InterPro" id="IPR016181">
    <property type="entry name" value="Acyl_CoA_acyltransferase"/>
</dbReference>
<dbReference type="CDD" id="cd04301">
    <property type="entry name" value="NAT_SF"/>
    <property type="match status" value="1"/>
</dbReference>
<reference evidence="5" key="1">
    <citation type="journal article" date="2019" name="Int. J. Syst. Evol. Microbiol.">
        <title>The Global Catalogue of Microorganisms (GCM) 10K type strain sequencing project: providing services to taxonomists for standard genome sequencing and annotation.</title>
        <authorList>
            <consortium name="The Broad Institute Genomics Platform"/>
            <consortium name="The Broad Institute Genome Sequencing Center for Infectious Disease"/>
            <person name="Wu L."/>
            <person name="Ma J."/>
        </authorList>
    </citation>
    <scope>NUCLEOTIDE SEQUENCE [LARGE SCALE GENOMIC DNA]</scope>
    <source>
        <strain evidence="5">CGMCC 1.3240</strain>
    </source>
</reference>
<dbReference type="PANTHER" id="PTHR43877">
    <property type="entry name" value="AMINOALKYLPHOSPHONATE N-ACETYLTRANSFERASE-RELATED-RELATED"/>
    <property type="match status" value="1"/>
</dbReference>
<keyword evidence="5" id="KW-1185">Reference proteome</keyword>
<dbReference type="EMBL" id="JBHSOW010000024">
    <property type="protein sequence ID" value="MFC5648835.1"/>
    <property type="molecule type" value="Genomic_DNA"/>
</dbReference>
<keyword evidence="2 4" id="KW-0012">Acyltransferase</keyword>
<dbReference type="EC" id="2.3.-.-" evidence="4"/>
<keyword evidence="1 4" id="KW-0808">Transferase</keyword>
<dbReference type="Pfam" id="PF00583">
    <property type="entry name" value="Acetyltransf_1"/>
    <property type="match status" value="1"/>
</dbReference>
<dbReference type="Proteomes" id="UP001596047">
    <property type="component" value="Unassembled WGS sequence"/>
</dbReference>
<evidence type="ECO:0000313" key="5">
    <source>
        <dbReference type="Proteomes" id="UP001596047"/>
    </source>
</evidence>
<dbReference type="GO" id="GO:0016746">
    <property type="term" value="F:acyltransferase activity"/>
    <property type="evidence" value="ECO:0007669"/>
    <property type="project" value="UniProtKB-KW"/>
</dbReference>
<dbReference type="InterPro" id="IPR050832">
    <property type="entry name" value="Bact_Acetyltransf"/>
</dbReference>
<accession>A0ABW0VXC1</accession>
<evidence type="ECO:0000256" key="2">
    <source>
        <dbReference type="ARBA" id="ARBA00023315"/>
    </source>
</evidence>
<evidence type="ECO:0000313" key="4">
    <source>
        <dbReference type="EMBL" id="MFC5648835.1"/>
    </source>
</evidence>
<comment type="caution">
    <text evidence="4">The sequence shown here is derived from an EMBL/GenBank/DDBJ whole genome shotgun (WGS) entry which is preliminary data.</text>
</comment>
<feature type="domain" description="N-acetyltransferase" evidence="3">
    <location>
        <begin position="2"/>
        <end position="146"/>
    </location>
</feature>
<dbReference type="SUPFAM" id="SSF55729">
    <property type="entry name" value="Acyl-CoA N-acyltransferases (Nat)"/>
    <property type="match status" value="1"/>
</dbReference>
<gene>
    <name evidence="4" type="ORF">ACFPYJ_06775</name>
</gene>
<evidence type="ECO:0000259" key="3">
    <source>
        <dbReference type="PROSITE" id="PS51186"/>
    </source>
</evidence>
<evidence type="ECO:0000256" key="1">
    <source>
        <dbReference type="ARBA" id="ARBA00022679"/>
    </source>
</evidence>
<name>A0ABW0VXC1_9BACL</name>
<dbReference type="InterPro" id="IPR000182">
    <property type="entry name" value="GNAT_dom"/>
</dbReference>
<proteinExistence type="predicted"/>
<dbReference type="Gene3D" id="3.40.630.30">
    <property type="match status" value="1"/>
</dbReference>
<sequence>MVTIRKADENDLSKVAGLSELWLTECITYGLGANTEELLRNHIGEYFWVAEIGSEVVGYITGSIHFSDGLAVIEQGERYIEIDEVYVHPEYRNEDIGHLMVDKLLQTAERNGITRSIVYSASKQWQKIIGFYEKHGFKMWFVQMYR</sequence>
<organism evidence="4 5">
    <name type="scientific">Paenibacillus solisilvae</name>
    <dbReference type="NCBI Taxonomy" id="2486751"/>
    <lineage>
        <taxon>Bacteria</taxon>
        <taxon>Bacillati</taxon>
        <taxon>Bacillota</taxon>
        <taxon>Bacilli</taxon>
        <taxon>Bacillales</taxon>
        <taxon>Paenibacillaceae</taxon>
        <taxon>Paenibacillus</taxon>
    </lineage>
</organism>
<protein>
    <submittedName>
        <fullName evidence="4">GNAT family N-acetyltransferase</fullName>
        <ecNumber evidence="4">2.3.-.-</ecNumber>
    </submittedName>
</protein>
<dbReference type="RefSeq" id="WP_379187324.1">
    <property type="nucleotide sequence ID" value="NZ_JBHSOW010000024.1"/>
</dbReference>
<dbReference type="PROSITE" id="PS51186">
    <property type="entry name" value="GNAT"/>
    <property type="match status" value="1"/>
</dbReference>